<dbReference type="AlphaFoldDB" id="A0AAN7H9T9"/>
<accession>A0AAN7H9T9</accession>
<name>A0AAN7H9T9_9PEZI</name>
<proteinExistence type="predicted"/>
<sequence length="159" mass="18016">MGHSTPVFENDYQTAVVRPNLAAIAVAFGPKAVRRDEALFNELRNMTLTRDEGSHISVSEEQIAKFHERNDIAGFRAEIQASTDQDEKNRLRRKIRATIETCTRLQLEADRQAYFAEADRLRLQGFEPEPTPDALAKRYLTTPLALPRHSLRGRGGRGK</sequence>
<reference evidence="1" key="1">
    <citation type="journal article" date="2023" name="Mol. Phylogenet. Evol.">
        <title>Genome-scale phylogeny and comparative genomics of the fungal order Sordariales.</title>
        <authorList>
            <person name="Hensen N."/>
            <person name="Bonometti L."/>
            <person name="Westerberg I."/>
            <person name="Brannstrom I.O."/>
            <person name="Guillou S."/>
            <person name="Cros-Aarteil S."/>
            <person name="Calhoun S."/>
            <person name="Haridas S."/>
            <person name="Kuo A."/>
            <person name="Mondo S."/>
            <person name="Pangilinan J."/>
            <person name="Riley R."/>
            <person name="LaButti K."/>
            <person name="Andreopoulos B."/>
            <person name="Lipzen A."/>
            <person name="Chen C."/>
            <person name="Yan M."/>
            <person name="Daum C."/>
            <person name="Ng V."/>
            <person name="Clum A."/>
            <person name="Steindorff A."/>
            <person name="Ohm R.A."/>
            <person name="Martin F."/>
            <person name="Silar P."/>
            <person name="Natvig D.O."/>
            <person name="Lalanne C."/>
            <person name="Gautier V."/>
            <person name="Ament-Velasquez S.L."/>
            <person name="Kruys A."/>
            <person name="Hutchinson M.I."/>
            <person name="Powell A.J."/>
            <person name="Barry K."/>
            <person name="Miller A.N."/>
            <person name="Grigoriev I.V."/>
            <person name="Debuchy R."/>
            <person name="Gladieux P."/>
            <person name="Hiltunen Thoren M."/>
            <person name="Johannesson H."/>
        </authorList>
    </citation>
    <scope>NUCLEOTIDE SEQUENCE</scope>
    <source>
        <strain evidence="1">CBS 532.94</strain>
    </source>
</reference>
<gene>
    <name evidence="1" type="ORF">C8A03DRAFT_19624</name>
</gene>
<dbReference type="EMBL" id="MU860605">
    <property type="protein sequence ID" value="KAK4233269.1"/>
    <property type="molecule type" value="Genomic_DNA"/>
</dbReference>
<dbReference type="Proteomes" id="UP001303760">
    <property type="component" value="Unassembled WGS sequence"/>
</dbReference>
<keyword evidence="2" id="KW-1185">Reference proteome</keyword>
<comment type="caution">
    <text evidence="1">The sequence shown here is derived from an EMBL/GenBank/DDBJ whole genome shotgun (WGS) entry which is preliminary data.</text>
</comment>
<protein>
    <submittedName>
        <fullName evidence="1">Uncharacterized protein</fullName>
    </submittedName>
</protein>
<evidence type="ECO:0000313" key="2">
    <source>
        <dbReference type="Proteomes" id="UP001303760"/>
    </source>
</evidence>
<organism evidence="1 2">
    <name type="scientific">Achaetomium macrosporum</name>
    <dbReference type="NCBI Taxonomy" id="79813"/>
    <lineage>
        <taxon>Eukaryota</taxon>
        <taxon>Fungi</taxon>
        <taxon>Dikarya</taxon>
        <taxon>Ascomycota</taxon>
        <taxon>Pezizomycotina</taxon>
        <taxon>Sordariomycetes</taxon>
        <taxon>Sordariomycetidae</taxon>
        <taxon>Sordariales</taxon>
        <taxon>Chaetomiaceae</taxon>
        <taxon>Achaetomium</taxon>
    </lineage>
</organism>
<evidence type="ECO:0000313" key="1">
    <source>
        <dbReference type="EMBL" id="KAK4233269.1"/>
    </source>
</evidence>
<reference evidence="1" key="2">
    <citation type="submission" date="2023-05" db="EMBL/GenBank/DDBJ databases">
        <authorList>
            <consortium name="Lawrence Berkeley National Laboratory"/>
            <person name="Steindorff A."/>
            <person name="Hensen N."/>
            <person name="Bonometti L."/>
            <person name="Westerberg I."/>
            <person name="Brannstrom I.O."/>
            <person name="Guillou S."/>
            <person name="Cros-Aarteil S."/>
            <person name="Calhoun S."/>
            <person name="Haridas S."/>
            <person name="Kuo A."/>
            <person name="Mondo S."/>
            <person name="Pangilinan J."/>
            <person name="Riley R."/>
            <person name="Labutti K."/>
            <person name="Andreopoulos B."/>
            <person name="Lipzen A."/>
            <person name="Chen C."/>
            <person name="Yanf M."/>
            <person name="Daum C."/>
            <person name="Ng V."/>
            <person name="Clum A."/>
            <person name="Ohm R."/>
            <person name="Martin F."/>
            <person name="Silar P."/>
            <person name="Natvig D."/>
            <person name="Lalanne C."/>
            <person name="Gautier V."/>
            <person name="Ament-Velasquez S.L."/>
            <person name="Kruys A."/>
            <person name="Hutchinson M.I."/>
            <person name="Powell A.J."/>
            <person name="Barry K."/>
            <person name="Miller A.N."/>
            <person name="Grigoriev I.V."/>
            <person name="Debuchy R."/>
            <person name="Gladieux P."/>
            <person name="Thoren M.H."/>
            <person name="Johannesson H."/>
        </authorList>
    </citation>
    <scope>NUCLEOTIDE SEQUENCE</scope>
    <source>
        <strain evidence="1">CBS 532.94</strain>
    </source>
</reference>